<comment type="caution">
    <text evidence="1">The sequence shown here is derived from an EMBL/GenBank/DDBJ whole genome shotgun (WGS) entry which is preliminary data.</text>
</comment>
<reference evidence="1" key="1">
    <citation type="submission" date="2021-06" db="EMBL/GenBank/DDBJ databases">
        <authorList>
            <person name="Kallberg Y."/>
            <person name="Tangrot J."/>
            <person name="Rosling A."/>
        </authorList>
    </citation>
    <scope>NUCLEOTIDE SEQUENCE</scope>
    <source>
        <strain evidence="1">FL130A</strain>
    </source>
</reference>
<dbReference type="EMBL" id="CAJVPS010000345">
    <property type="protein sequence ID" value="CAG8479084.1"/>
    <property type="molecule type" value="Genomic_DNA"/>
</dbReference>
<evidence type="ECO:0000313" key="2">
    <source>
        <dbReference type="Proteomes" id="UP000789508"/>
    </source>
</evidence>
<keyword evidence="2" id="KW-1185">Reference proteome</keyword>
<dbReference type="Proteomes" id="UP000789508">
    <property type="component" value="Unassembled WGS sequence"/>
</dbReference>
<name>A0A9N8W6K5_9GLOM</name>
<gene>
    <name evidence="1" type="ORF">ALEPTO_LOCUS2393</name>
</gene>
<proteinExistence type="predicted"/>
<evidence type="ECO:0000313" key="1">
    <source>
        <dbReference type="EMBL" id="CAG8479084.1"/>
    </source>
</evidence>
<protein>
    <submittedName>
        <fullName evidence="1">3348_t:CDS:1</fullName>
    </submittedName>
</protein>
<feature type="non-terminal residue" evidence="1">
    <location>
        <position position="67"/>
    </location>
</feature>
<dbReference type="AlphaFoldDB" id="A0A9N8W6K5"/>
<organism evidence="1 2">
    <name type="scientific">Ambispora leptoticha</name>
    <dbReference type="NCBI Taxonomy" id="144679"/>
    <lineage>
        <taxon>Eukaryota</taxon>
        <taxon>Fungi</taxon>
        <taxon>Fungi incertae sedis</taxon>
        <taxon>Mucoromycota</taxon>
        <taxon>Glomeromycotina</taxon>
        <taxon>Glomeromycetes</taxon>
        <taxon>Archaeosporales</taxon>
        <taxon>Ambisporaceae</taxon>
        <taxon>Ambispora</taxon>
    </lineage>
</organism>
<accession>A0A9N8W6K5</accession>
<sequence>KVIKKNHRKATTSENLVADMFNEITSWDQFPFASENDEEINVNINSNAYYMYHDYGSISLTIKPIHH</sequence>